<evidence type="ECO:0000313" key="3">
    <source>
        <dbReference type="Proteomes" id="UP001232148"/>
    </source>
</evidence>
<evidence type="ECO:0000256" key="1">
    <source>
        <dbReference type="SAM" id="MobiDB-lite"/>
    </source>
</evidence>
<organism evidence="2 3">
    <name type="scientific">Colletotrichum zoysiae</name>
    <dbReference type="NCBI Taxonomy" id="1216348"/>
    <lineage>
        <taxon>Eukaryota</taxon>
        <taxon>Fungi</taxon>
        <taxon>Dikarya</taxon>
        <taxon>Ascomycota</taxon>
        <taxon>Pezizomycotina</taxon>
        <taxon>Sordariomycetes</taxon>
        <taxon>Hypocreomycetidae</taxon>
        <taxon>Glomerellales</taxon>
        <taxon>Glomerellaceae</taxon>
        <taxon>Colletotrichum</taxon>
        <taxon>Colletotrichum graminicola species complex</taxon>
    </lineage>
</organism>
<feature type="region of interest" description="Disordered" evidence="1">
    <location>
        <begin position="80"/>
        <end position="100"/>
    </location>
</feature>
<reference evidence="2" key="1">
    <citation type="submission" date="2021-06" db="EMBL/GenBank/DDBJ databases">
        <title>Comparative genomics, transcriptomics and evolutionary studies reveal genomic signatures of adaptation to plant cell wall in hemibiotrophic fungi.</title>
        <authorList>
            <consortium name="DOE Joint Genome Institute"/>
            <person name="Baroncelli R."/>
            <person name="Diaz J.F."/>
            <person name="Benocci T."/>
            <person name="Peng M."/>
            <person name="Battaglia E."/>
            <person name="Haridas S."/>
            <person name="Andreopoulos W."/>
            <person name="Labutti K."/>
            <person name="Pangilinan J."/>
            <person name="Floch G.L."/>
            <person name="Makela M.R."/>
            <person name="Henrissat B."/>
            <person name="Grigoriev I.V."/>
            <person name="Crouch J.A."/>
            <person name="De Vries R.P."/>
            <person name="Sukno S.A."/>
            <person name="Thon M.R."/>
        </authorList>
    </citation>
    <scope>NUCLEOTIDE SEQUENCE</scope>
    <source>
        <strain evidence="2">MAFF235873</strain>
    </source>
</reference>
<dbReference type="AlphaFoldDB" id="A0AAD9HSP7"/>
<name>A0AAD9HSP7_9PEZI</name>
<keyword evidence="3" id="KW-1185">Reference proteome</keyword>
<dbReference type="EMBL" id="MU842821">
    <property type="protein sequence ID" value="KAK2033561.1"/>
    <property type="molecule type" value="Genomic_DNA"/>
</dbReference>
<evidence type="ECO:0000313" key="2">
    <source>
        <dbReference type="EMBL" id="KAK2033561.1"/>
    </source>
</evidence>
<gene>
    <name evidence="2" type="ORF">LX32DRAFT_690068</name>
</gene>
<comment type="caution">
    <text evidence="2">The sequence shown here is derived from an EMBL/GenBank/DDBJ whole genome shotgun (WGS) entry which is preliminary data.</text>
</comment>
<sequence length="100" mass="11376">MSVTVKVQPWKSFPRNLATSQDELTAEELNMQRSYGTHASNTKGRIFTIEKAQPWKAFPRDLATSQDELTAEELNMQRSYGTHASNTKGRIFTIEDKPSK</sequence>
<dbReference type="Proteomes" id="UP001232148">
    <property type="component" value="Unassembled WGS sequence"/>
</dbReference>
<accession>A0AAD9HSP7</accession>
<protein>
    <submittedName>
        <fullName evidence="2">Uncharacterized protein</fullName>
    </submittedName>
</protein>
<proteinExistence type="predicted"/>